<keyword evidence="2" id="KW-1185">Reference proteome</keyword>
<organism evidence="1 2">
    <name type="scientific">Methylocystis bryophila</name>
    <dbReference type="NCBI Taxonomy" id="655015"/>
    <lineage>
        <taxon>Bacteria</taxon>
        <taxon>Pseudomonadati</taxon>
        <taxon>Pseudomonadota</taxon>
        <taxon>Alphaproteobacteria</taxon>
        <taxon>Hyphomicrobiales</taxon>
        <taxon>Methylocystaceae</taxon>
        <taxon>Methylocystis</taxon>
    </lineage>
</organism>
<dbReference type="AlphaFoldDB" id="A0A1W6MZL4"/>
<gene>
    <name evidence="1" type="ORF">B1812_19955</name>
</gene>
<accession>A0A1W6MZL4</accession>
<dbReference type="Proteomes" id="UP000193978">
    <property type="component" value="Chromosome"/>
</dbReference>
<name>A0A1W6MZL4_9HYPH</name>
<reference evidence="1 2" key="1">
    <citation type="submission" date="2017-02" db="EMBL/GenBank/DDBJ databases">
        <authorList>
            <person name="Peterson S.W."/>
        </authorList>
    </citation>
    <scope>NUCLEOTIDE SEQUENCE [LARGE SCALE GENOMIC DNA]</scope>
    <source>
        <strain evidence="1 2">S285</strain>
    </source>
</reference>
<evidence type="ECO:0000313" key="2">
    <source>
        <dbReference type="Proteomes" id="UP000193978"/>
    </source>
</evidence>
<evidence type="ECO:0000313" key="1">
    <source>
        <dbReference type="EMBL" id="ARN82976.1"/>
    </source>
</evidence>
<dbReference type="EMBL" id="CP019948">
    <property type="protein sequence ID" value="ARN82976.1"/>
    <property type="molecule type" value="Genomic_DNA"/>
</dbReference>
<sequence length="66" mass="7152">MLNEPHRCAIGTPRAASGRSITGKSSIFNTRRDLKLLGVGDCARTDRAPRLAALVSVPETQLMSRM</sequence>
<dbReference type="KEGG" id="mbry:B1812_19955"/>
<proteinExistence type="predicted"/>
<protein>
    <submittedName>
        <fullName evidence="1">Uncharacterized protein</fullName>
    </submittedName>
</protein>